<dbReference type="InterPro" id="IPR019013">
    <property type="entry name" value="Vma21"/>
</dbReference>
<keyword evidence="2" id="KW-0256">Endoplasmic reticulum</keyword>
<keyword evidence="3 7" id="KW-1133">Transmembrane helix</keyword>
<name>A0A914GYQ7_GLORO</name>
<sequence length="407" mass="44749">MKKSSSRLRTSLKRVPSNSAKFFDGQQKLLGRRTHPLGAKLPISRQIYCWARPPGFVGPIAVRRIGPLFGRRLFRQKKQVQVSSLQDAFDSLAEPIDGLETEARLMAALSQLEHIGVVKSVTKMSTNSATTASTDNEISLLETADVRADDGVVDDRLTISSLSSSLVSSTATTDTEDGGDGVVEGRKRKKKGVDGSSGRAGSVKDVEEMDGEGLLLAEAAASGSDKDNDALCETKTRNQAIARLITFSCILFTVPLTLMYLTYRFLFIGHFHLAHDRAILYAGIVAAATVYLILAVFAWVAYRSRDESELANQMTASAVMEEIIPNLRDPLVKSRMKSLFAYSFLILFVPLGSMFLLKNFLFETLLGYQKRDSMLYSAIAAVVLVHVVLIIWIRTAWDEGKPAEKTD</sequence>
<feature type="transmembrane region" description="Helical" evidence="7">
    <location>
        <begin position="374"/>
        <end position="393"/>
    </location>
</feature>
<evidence type="ECO:0000256" key="4">
    <source>
        <dbReference type="ARBA" id="ARBA00023136"/>
    </source>
</evidence>
<protein>
    <submittedName>
        <fullName evidence="9">Uncharacterized protein</fullName>
    </submittedName>
</protein>
<keyword evidence="1 7" id="KW-0812">Transmembrane</keyword>
<keyword evidence="8" id="KW-1185">Reference proteome</keyword>
<feature type="transmembrane region" description="Helical" evidence="7">
    <location>
        <begin position="339"/>
        <end position="362"/>
    </location>
</feature>
<feature type="transmembrane region" description="Helical" evidence="7">
    <location>
        <begin position="244"/>
        <end position="266"/>
    </location>
</feature>
<dbReference type="WBParaSite" id="Gr19_v10_g1236.t2">
    <property type="protein sequence ID" value="Gr19_v10_g1236.t2"/>
    <property type="gene ID" value="Gr19_v10_g1236"/>
</dbReference>
<evidence type="ECO:0000256" key="1">
    <source>
        <dbReference type="ARBA" id="ARBA00022692"/>
    </source>
</evidence>
<keyword evidence="4 7" id="KW-0472">Membrane</keyword>
<evidence type="ECO:0000256" key="7">
    <source>
        <dbReference type="SAM" id="Phobius"/>
    </source>
</evidence>
<evidence type="ECO:0000313" key="9">
    <source>
        <dbReference type="WBParaSite" id="Gr19_v10_g1236.t2"/>
    </source>
</evidence>
<dbReference type="AlphaFoldDB" id="A0A914GYQ7"/>
<dbReference type="PANTHER" id="PTHR31792">
    <property type="entry name" value="VACUOLAR ATPASE ASSEMBLY INTEGRAL MEMBRANE PROTEIN VMA21"/>
    <property type="match status" value="1"/>
</dbReference>
<reference evidence="9" key="1">
    <citation type="submission" date="2022-11" db="UniProtKB">
        <authorList>
            <consortium name="WormBaseParasite"/>
        </authorList>
    </citation>
    <scope>IDENTIFICATION</scope>
</reference>
<dbReference type="GO" id="GO:0005789">
    <property type="term" value="C:endoplasmic reticulum membrane"/>
    <property type="evidence" value="ECO:0007669"/>
    <property type="project" value="TreeGrafter"/>
</dbReference>
<evidence type="ECO:0000256" key="5">
    <source>
        <dbReference type="ARBA" id="ARBA00023329"/>
    </source>
</evidence>
<keyword evidence="5" id="KW-0968">Cytoplasmic vesicle</keyword>
<evidence type="ECO:0000256" key="2">
    <source>
        <dbReference type="ARBA" id="ARBA00022824"/>
    </source>
</evidence>
<proteinExistence type="predicted"/>
<evidence type="ECO:0000256" key="3">
    <source>
        <dbReference type="ARBA" id="ARBA00022989"/>
    </source>
</evidence>
<accession>A0A914GYQ7</accession>
<dbReference type="GO" id="GO:0031410">
    <property type="term" value="C:cytoplasmic vesicle"/>
    <property type="evidence" value="ECO:0007669"/>
    <property type="project" value="UniProtKB-KW"/>
</dbReference>
<evidence type="ECO:0000313" key="8">
    <source>
        <dbReference type="Proteomes" id="UP000887572"/>
    </source>
</evidence>
<feature type="region of interest" description="Disordered" evidence="6">
    <location>
        <begin position="168"/>
        <end position="203"/>
    </location>
</feature>
<dbReference type="GO" id="GO:0070072">
    <property type="term" value="P:vacuolar proton-transporting V-type ATPase complex assembly"/>
    <property type="evidence" value="ECO:0007669"/>
    <property type="project" value="InterPro"/>
</dbReference>
<feature type="transmembrane region" description="Helical" evidence="7">
    <location>
        <begin position="278"/>
        <end position="302"/>
    </location>
</feature>
<evidence type="ECO:0000256" key="6">
    <source>
        <dbReference type="SAM" id="MobiDB-lite"/>
    </source>
</evidence>
<organism evidence="8 9">
    <name type="scientific">Globodera rostochiensis</name>
    <name type="common">Golden nematode worm</name>
    <name type="synonym">Heterodera rostochiensis</name>
    <dbReference type="NCBI Taxonomy" id="31243"/>
    <lineage>
        <taxon>Eukaryota</taxon>
        <taxon>Metazoa</taxon>
        <taxon>Ecdysozoa</taxon>
        <taxon>Nematoda</taxon>
        <taxon>Chromadorea</taxon>
        <taxon>Rhabditida</taxon>
        <taxon>Tylenchina</taxon>
        <taxon>Tylenchomorpha</taxon>
        <taxon>Tylenchoidea</taxon>
        <taxon>Heteroderidae</taxon>
        <taxon>Heteroderinae</taxon>
        <taxon>Globodera</taxon>
    </lineage>
</organism>
<dbReference type="Pfam" id="PF09446">
    <property type="entry name" value="VMA21"/>
    <property type="match status" value="2"/>
</dbReference>
<dbReference type="Proteomes" id="UP000887572">
    <property type="component" value="Unplaced"/>
</dbReference>
<dbReference type="PANTHER" id="PTHR31792:SF3">
    <property type="entry name" value="VACUOLAR ATPASE ASSEMBLY INTEGRAL MEMBRANE PROTEIN VMA21"/>
    <property type="match status" value="1"/>
</dbReference>